<evidence type="ECO:0000313" key="2">
    <source>
        <dbReference type="EMBL" id="PKI48290.1"/>
    </source>
</evidence>
<gene>
    <name evidence="2" type="ORF">CRG98_031320</name>
</gene>
<name>A0A2I0IX99_PUNGR</name>
<keyword evidence="1" id="KW-0812">Transmembrane</keyword>
<sequence>MGGGGTKPCVPYSDFSENIFDYEWGGCLMSGLVLPYGANTNVNARSQARPVVGERIGLHVRGLDSVECELLVIKHLPTIVGGMAGCALIVLTAPTLIMNVGVEIRARRYRSNPVAFEELSVYVGERGRQGCELFTPQRGALLVLQGRSRYTG</sequence>
<proteinExistence type="predicted"/>
<keyword evidence="1" id="KW-0472">Membrane</keyword>
<dbReference type="EMBL" id="PGOL01002415">
    <property type="protein sequence ID" value="PKI48290.1"/>
    <property type="molecule type" value="Genomic_DNA"/>
</dbReference>
<protein>
    <submittedName>
        <fullName evidence="2">Uncharacterized protein</fullName>
    </submittedName>
</protein>
<comment type="caution">
    <text evidence="2">The sequence shown here is derived from an EMBL/GenBank/DDBJ whole genome shotgun (WGS) entry which is preliminary data.</text>
</comment>
<dbReference type="AlphaFoldDB" id="A0A2I0IX99"/>
<keyword evidence="1" id="KW-1133">Transmembrane helix</keyword>
<organism evidence="2 3">
    <name type="scientific">Punica granatum</name>
    <name type="common">Pomegranate</name>
    <dbReference type="NCBI Taxonomy" id="22663"/>
    <lineage>
        <taxon>Eukaryota</taxon>
        <taxon>Viridiplantae</taxon>
        <taxon>Streptophyta</taxon>
        <taxon>Embryophyta</taxon>
        <taxon>Tracheophyta</taxon>
        <taxon>Spermatophyta</taxon>
        <taxon>Magnoliopsida</taxon>
        <taxon>eudicotyledons</taxon>
        <taxon>Gunneridae</taxon>
        <taxon>Pentapetalae</taxon>
        <taxon>rosids</taxon>
        <taxon>malvids</taxon>
        <taxon>Myrtales</taxon>
        <taxon>Lythraceae</taxon>
        <taxon>Punica</taxon>
    </lineage>
</organism>
<accession>A0A2I0IX99</accession>
<feature type="transmembrane region" description="Helical" evidence="1">
    <location>
        <begin position="79"/>
        <end position="102"/>
    </location>
</feature>
<keyword evidence="3" id="KW-1185">Reference proteome</keyword>
<evidence type="ECO:0000256" key="1">
    <source>
        <dbReference type="SAM" id="Phobius"/>
    </source>
</evidence>
<reference evidence="2 3" key="1">
    <citation type="submission" date="2017-11" db="EMBL/GenBank/DDBJ databases">
        <title>De-novo sequencing of pomegranate (Punica granatum L.) genome.</title>
        <authorList>
            <person name="Akparov Z."/>
            <person name="Amiraslanov A."/>
            <person name="Hajiyeva S."/>
            <person name="Abbasov M."/>
            <person name="Kaur K."/>
            <person name="Hamwieh A."/>
            <person name="Solovyev V."/>
            <person name="Salamov A."/>
            <person name="Braich B."/>
            <person name="Kosarev P."/>
            <person name="Mahmoud A."/>
            <person name="Hajiyev E."/>
            <person name="Babayeva S."/>
            <person name="Izzatullayeva V."/>
            <person name="Mammadov A."/>
            <person name="Mammadov A."/>
            <person name="Sharifova S."/>
            <person name="Ojaghi J."/>
            <person name="Eynullazada K."/>
            <person name="Bayramov B."/>
            <person name="Abdulazimova A."/>
            <person name="Shahmuradov I."/>
        </authorList>
    </citation>
    <scope>NUCLEOTIDE SEQUENCE [LARGE SCALE GENOMIC DNA]</scope>
    <source>
        <strain evidence="3">cv. AG2017</strain>
        <tissue evidence="2">Leaf</tissue>
    </source>
</reference>
<dbReference type="Proteomes" id="UP000233551">
    <property type="component" value="Unassembled WGS sequence"/>
</dbReference>
<evidence type="ECO:0000313" key="3">
    <source>
        <dbReference type="Proteomes" id="UP000233551"/>
    </source>
</evidence>